<proteinExistence type="predicted"/>
<evidence type="ECO:0000313" key="3">
    <source>
        <dbReference type="Proteomes" id="UP001595826"/>
    </source>
</evidence>
<reference evidence="3" key="1">
    <citation type="journal article" date="2019" name="Int. J. Syst. Evol. Microbiol.">
        <title>The Global Catalogue of Microorganisms (GCM) 10K type strain sequencing project: providing services to taxonomists for standard genome sequencing and annotation.</title>
        <authorList>
            <consortium name="The Broad Institute Genomics Platform"/>
            <consortium name="The Broad Institute Genome Sequencing Center for Infectious Disease"/>
            <person name="Wu L."/>
            <person name="Ma J."/>
        </authorList>
    </citation>
    <scope>NUCLEOTIDE SEQUENCE [LARGE SCALE GENOMIC DNA]</scope>
    <source>
        <strain evidence="3">CECT 8655</strain>
    </source>
</reference>
<evidence type="ECO:0000313" key="2">
    <source>
        <dbReference type="EMBL" id="MFC4268473.1"/>
    </source>
</evidence>
<protein>
    <submittedName>
        <fullName evidence="2">Uncharacterized protein</fullName>
    </submittedName>
</protein>
<dbReference type="Proteomes" id="UP001595826">
    <property type="component" value="Unassembled WGS sequence"/>
</dbReference>
<keyword evidence="3" id="KW-1185">Reference proteome</keyword>
<keyword evidence="1" id="KW-0472">Membrane</keyword>
<sequence>MAKKKNNLILIIPAFLLMGAAIGIQTKTVIKQTIVGLIVGIIVYFFLIYRNNRINKKS</sequence>
<name>A0ABV8R8D4_9FLAO</name>
<dbReference type="RefSeq" id="WP_298991942.1">
    <property type="nucleotide sequence ID" value="NZ_CP194417.1"/>
</dbReference>
<accession>A0ABV8R8D4</accession>
<organism evidence="2 3">
    <name type="scientific">Polaribacter marinivivus</name>
    <dbReference type="NCBI Taxonomy" id="1524260"/>
    <lineage>
        <taxon>Bacteria</taxon>
        <taxon>Pseudomonadati</taxon>
        <taxon>Bacteroidota</taxon>
        <taxon>Flavobacteriia</taxon>
        <taxon>Flavobacteriales</taxon>
        <taxon>Flavobacteriaceae</taxon>
    </lineage>
</organism>
<comment type="caution">
    <text evidence="2">The sequence shown here is derived from an EMBL/GenBank/DDBJ whole genome shotgun (WGS) entry which is preliminary data.</text>
</comment>
<feature type="transmembrane region" description="Helical" evidence="1">
    <location>
        <begin position="33"/>
        <end position="49"/>
    </location>
</feature>
<keyword evidence="1" id="KW-1133">Transmembrane helix</keyword>
<dbReference type="EMBL" id="JBHSCY010000001">
    <property type="protein sequence ID" value="MFC4268473.1"/>
    <property type="molecule type" value="Genomic_DNA"/>
</dbReference>
<evidence type="ECO:0000256" key="1">
    <source>
        <dbReference type="SAM" id="Phobius"/>
    </source>
</evidence>
<keyword evidence="1" id="KW-0812">Transmembrane</keyword>
<gene>
    <name evidence="2" type="ORF">ACFOWD_06105</name>
</gene>